<dbReference type="Proteomes" id="UP000828390">
    <property type="component" value="Unassembled WGS sequence"/>
</dbReference>
<dbReference type="EMBL" id="JAIWYP010000008">
    <property type="protein sequence ID" value="KAH3780744.1"/>
    <property type="molecule type" value="Genomic_DNA"/>
</dbReference>
<evidence type="ECO:0000313" key="3">
    <source>
        <dbReference type="EMBL" id="KAH3878943.1"/>
    </source>
</evidence>
<dbReference type="AlphaFoldDB" id="A0A9D4MKU0"/>
<dbReference type="EMBL" id="JAIWYP010000001">
    <property type="protein sequence ID" value="KAH3878943.1"/>
    <property type="molecule type" value="Genomic_DNA"/>
</dbReference>
<reference evidence="3" key="2">
    <citation type="submission" date="2020-11" db="EMBL/GenBank/DDBJ databases">
        <authorList>
            <person name="McCartney M.A."/>
            <person name="Auch B."/>
            <person name="Kono T."/>
            <person name="Mallez S."/>
            <person name="Becker A."/>
            <person name="Gohl D.M."/>
            <person name="Silverstein K.A.T."/>
            <person name="Koren S."/>
            <person name="Bechman K.B."/>
            <person name="Herman A."/>
            <person name="Abrahante J.E."/>
            <person name="Garbe J."/>
        </authorList>
    </citation>
    <scope>NUCLEOTIDE SEQUENCE</scope>
    <source>
        <strain evidence="3">Duluth1</strain>
        <tissue evidence="3">Whole animal</tissue>
    </source>
</reference>
<comment type="caution">
    <text evidence="3">The sequence shown here is derived from an EMBL/GenBank/DDBJ whole genome shotgun (WGS) entry which is preliminary data.</text>
</comment>
<organism evidence="3 4">
    <name type="scientific">Dreissena polymorpha</name>
    <name type="common">Zebra mussel</name>
    <name type="synonym">Mytilus polymorpha</name>
    <dbReference type="NCBI Taxonomy" id="45954"/>
    <lineage>
        <taxon>Eukaryota</taxon>
        <taxon>Metazoa</taxon>
        <taxon>Spiralia</taxon>
        <taxon>Lophotrochozoa</taxon>
        <taxon>Mollusca</taxon>
        <taxon>Bivalvia</taxon>
        <taxon>Autobranchia</taxon>
        <taxon>Heteroconchia</taxon>
        <taxon>Euheterodonta</taxon>
        <taxon>Imparidentia</taxon>
        <taxon>Neoheterodontei</taxon>
        <taxon>Myida</taxon>
        <taxon>Dreissenoidea</taxon>
        <taxon>Dreissenidae</taxon>
        <taxon>Dreissena</taxon>
    </lineage>
</organism>
<protein>
    <submittedName>
        <fullName evidence="3">Uncharacterized protein</fullName>
    </submittedName>
</protein>
<evidence type="ECO:0000313" key="4">
    <source>
        <dbReference type="Proteomes" id="UP000828390"/>
    </source>
</evidence>
<evidence type="ECO:0000313" key="2">
    <source>
        <dbReference type="EMBL" id="KAH3780744.1"/>
    </source>
</evidence>
<name>A0A9D4MKU0_DREPO</name>
<dbReference type="EMBL" id="JAIWYP010000012">
    <property type="protein sequence ID" value="KAH3727550.1"/>
    <property type="molecule type" value="Genomic_DNA"/>
</dbReference>
<gene>
    <name evidence="3" type="ORF">DPMN_002844</name>
    <name evidence="1" type="ORF">DPMN_053489</name>
    <name evidence="2" type="ORF">DPMN_158566</name>
</gene>
<evidence type="ECO:0000313" key="1">
    <source>
        <dbReference type="EMBL" id="KAH3727550.1"/>
    </source>
</evidence>
<proteinExistence type="predicted"/>
<sequence length="70" mass="7457">MLNVPLGVAGCLAAFRLSRSAMEGELARASSSLCCSMSLSGLRVAWQPVGLDYKWGDLYGLQEVYEGITG</sequence>
<reference evidence="3" key="1">
    <citation type="journal article" date="2019" name="bioRxiv">
        <title>The Genome of the Zebra Mussel, Dreissena polymorpha: A Resource for Invasive Species Research.</title>
        <authorList>
            <person name="McCartney M.A."/>
            <person name="Auch B."/>
            <person name="Kono T."/>
            <person name="Mallez S."/>
            <person name="Zhang Y."/>
            <person name="Obille A."/>
            <person name="Becker A."/>
            <person name="Abrahante J.E."/>
            <person name="Garbe J."/>
            <person name="Badalamenti J.P."/>
            <person name="Herman A."/>
            <person name="Mangelson H."/>
            <person name="Liachko I."/>
            <person name="Sullivan S."/>
            <person name="Sone E.D."/>
            <person name="Koren S."/>
            <person name="Silverstein K.A.T."/>
            <person name="Beckman K.B."/>
            <person name="Gohl D.M."/>
        </authorList>
    </citation>
    <scope>NUCLEOTIDE SEQUENCE</scope>
    <source>
        <strain evidence="3">Duluth1</strain>
        <tissue evidence="3">Whole animal</tissue>
    </source>
</reference>
<accession>A0A9D4MKU0</accession>
<keyword evidence="4" id="KW-1185">Reference proteome</keyword>